<gene>
    <name evidence="3" type="ORF">H6G14_21170</name>
</gene>
<feature type="region of interest" description="Disordered" evidence="1">
    <location>
        <begin position="73"/>
        <end position="297"/>
    </location>
</feature>
<keyword evidence="2" id="KW-1133">Transmembrane helix</keyword>
<evidence type="ECO:0000256" key="1">
    <source>
        <dbReference type="SAM" id="MobiDB-lite"/>
    </source>
</evidence>
<feature type="compositionally biased region" description="Polar residues" evidence="1">
    <location>
        <begin position="73"/>
        <end position="104"/>
    </location>
</feature>
<feature type="compositionally biased region" description="Low complexity" evidence="1">
    <location>
        <begin position="109"/>
        <end position="120"/>
    </location>
</feature>
<evidence type="ECO:0000256" key="2">
    <source>
        <dbReference type="SAM" id="Phobius"/>
    </source>
</evidence>
<feature type="compositionally biased region" description="Low complexity" evidence="1">
    <location>
        <begin position="154"/>
        <end position="170"/>
    </location>
</feature>
<sequence>MTTSVADKTPTPAKVWRRHNDPPGLWFAVAIGSASLHLLAFWLIRSSSAVGLWFPQPDQSVVPIDLIEVTPQTTSTDKPVSLQPQQSVPNTTTAKLPQTSTNQDAEIVNSGEQSQSENNNVAQSQVEVFPQSESTPTTEPEPTPTPTTEPEPTPTQTTEPEPIPTQTTKPEPTPASTVPVGELPWNRREEIELGQGKPLPSDIPPVTPEQVQESETVEDKTPRDEEDTPETSSGETTNIPTEDNSANPNSETANTPSGDNSPTPTGETAKIPTEQYTPTPTEEPANTPTEDNANSTARGAIATLVPLAESEARQLVNDLPEVLSAYQGSSSKTVDSSYLPGDSPIKPAQLLASLVIDKNGNVQQAIVIEIEPASLQSEKSLYEQLVGDLFKNESFTPGHNRDGTKPDFSNFFVRVTIEPTGQ</sequence>
<proteinExistence type="predicted"/>
<evidence type="ECO:0008006" key="5">
    <source>
        <dbReference type="Google" id="ProtNLM"/>
    </source>
</evidence>
<organism evidence="3 4">
    <name type="scientific">Nostoc parmelioides FACHB-3921</name>
    <dbReference type="NCBI Taxonomy" id="2692909"/>
    <lineage>
        <taxon>Bacteria</taxon>
        <taxon>Bacillati</taxon>
        <taxon>Cyanobacteriota</taxon>
        <taxon>Cyanophyceae</taxon>
        <taxon>Nostocales</taxon>
        <taxon>Nostocaceae</taxon>
        <taxon>Nostoc</taxon>
    </lineage>
</organism>
<feature type="compositionally biased region" description="Pro residues" evidence="1">
    <location>
        <begin position="139"/>
        <end position="153"/>
    </location>
</feature>
<evidence type="ECO:0000313" key="3">
    <source>
        <dbReference type="EMBL" id="MBD2253788.1"/>
    </source>
</evidence>
<keyword evidence="4" id="KW-1185">Reference proteome</keyword>
<feature type="transmembrane region" description="Helical" evidence="2">
    <location>
        <begin position="24"/>
        <end position="44"/>
    </location>
</feature>
<feature type="compositionally biased region" description="Polar residues" evidence="1">
    <location>
        <begin position="230"/>
        <end position="266"/>
    </location>
</feature>
<reference evidence="3 4" key="1">
    <citation type="journal article" date="2020" name="ISME J.">
        <title>Comparative genomics reveals insights into cyanobacterial evolution and habitat adaptation.</title>
        <authorList>
            <person name="Chen M.Y."/>
            <person name="Teng W.K."/>
            <person name="Zhao L."/>
            <person name="Hu C.X."/>
            <person name="Zhou Y.K."/>
            <person name="Han B.P."/>
            <person name="Song L.R."/>
            <person name="Shu W.S."/>
        </authorList>
    </citation>
    <scope>NUCLEOTIDE SEQUENCE [LARGE SCALE GENOMIC DNA]</scope>
    <source>
        <strain evidence="3 4">FACHB-3921</strain>
    </source>
</reference>
<evidence type="ECO:0000313" key="4">
    <source>
        <dbReference type="Proteomes" id="UP000621307"/>
    </source>
</evidence>
<feature type="compositionally biased region" description="Low complexity" evidence="1">
    <location>
        <begin position="272"/>
        <end position="290"/>
    </location>
</feature>
<accession>A0ABR8BIR9</accession>
<keyword evidence="2" id="KW-0812">Transmembrane</keyword>
<keyword evidence="2" id="KW-0472">Membrane</keyword>
<dbReference type="Proteomes" id="UP000621307">
    <property type="component" value="Unassembled WGS sequence"/>
</dbReference>
<dbReference type="RefSeq" id="WP_190569375.1">
    <property type="nucleotide sequence ID" value="NZ_JACJQL010000037.1"/>
</dbReference>
<dbReference type="EMBL" id="JACJQL010000037">
    <property type="protein sequence ID" value="MBD2253788.1"/>
    <property type="molecule type" value="Genomic_DNA"/>
</dbReference>
<protein>
    <recommendedName>
        <fullName evidence="5">TonB C-terminal domain-containing protein</fullName>
    </recommendedName>
</protein>
<name>A0ABR8BIR9_9NOSO</name>
<comment type="caution">
    <text evidence="3">The sequence shown here is derived from an EMBL/GenBank/DDBJ whole genome shotgun (WGS) entry which is preliminary data.</text>
</comment>